<dbReference type="OrthoDB" id="258806at2759"/>
<dbReference type="PANTHER" id="PTHR12998:SF0">
    <property type="entry name" value="TRNA:M(4)X MODIFICATION ENZYME TRM13 HOMOLOG"/>
    <property type="match status" value="1"/>
</dbReference>
<dbReference type="InterPro" id="IPR039044">
    <property type="entry name" value="Trm13"/>
</dbReference>
<evidence type="ECO:0000256" key="7">
    <source>
        <dbReference type="ARBA" id="ARBA00022771"/>
    </source>
</evidence>
<keyword evidence="15" id="KW-1185">Reference proteome</keyword>
<dbReference type="Pfam" id="PF05253">
    <property type="entry name" value="zf-U11-48K"/>
    <property type="match status" value="1"/>
</dbReference>
<dbReference type="Pfam" id="PF05206">
    <property type="entry name" value="TRM13"/>
    <property type="match status" value="1"/>
</dbReference>
<keyword evidence="8 12" id="KW-0862">Zinc</keyword>
<feature type="domain" description="CHHC U11-48K-type" evidence="13">
    <location>
        <begin position="54"/>
        <end position="81"/>
    </location>
</feature>
<evidence type="ECO:0000256" key="8">
    <source>
        <dbReference type="ARBA" id="ARBA00022833"/>
    </source>
</evidence>
<dbReference type="EC" id="2.1.1.225" evidence="12"/>
<protein>
    <recommendedName>
        <fullName evidence="12">tRNA:m(4)X modification enzyme TRM13</fullName>
        <ecNumber evidence="12">2.1.1.225</ecNumber>
    </recommendedName>
</protein>
<reference evidence="14 15" key="1">
    <citation type="submission" date="2017-03" db="EMBL/GenBank/DDBJ databases">
        <title>Genome of the blue death feigning beetle - Asbolus verrucosus.</title>
        <authorList>
            <person name="Rider S.D."/>
        </authorList>
    </citation>
    <scope>NUCLEOTIDE SEQUENCE [LARGE SCALE GENOMIC DNA]</scope>
    <source>
        <strain evidence="14">Butters</strain>
        <tissue evidence="14">Head and leg muscle</tissue>
    </source>
</reference>
<evidence type="ECO:0000256" key="1">
    <source>
        <dbReference type="ARBA" id="ARBA00005265"/>
    </source>
</evidence>
<evidence type="ECO:0000256" key="4">
    <source>
        <dbReference type="ARBA" id="ARBA00022691"/>
    </source>
</evidence>
<name>A0A482W2P3_ASBVE</name>
<evidence type="ECO:0000256" key="10">
    <source>
        <dbReference type="ARBA" id="ARBA00048635"/>
    </source>
</evidence>
<dbReference type="InterPro" id="IPR029063">
    <property type="entry name" value="SAM-dependent_MTases_sf"/>
</dbReference>
<dbReference type="InterPro" id="IPR007871">
    <property type="entry name" value="Methyltransferase_TRM13"/>
</dbReference>
<dbReference type="PANTHER" id="PTHR12998">
    <property type="entry name" value="TRNA:M(4)X MODIFICATION ENZYME TRM13 HOMOLOG"/>
    <property type="match status" value="1"/>
</dbReference>
<comment type="function">
    <text evidence="12">tRNA methylase which 2'-O-methylates cytidine(4) in tRNA(Pro) and tRNA(Gly)(GCC), and adenosine(4) in tRNA(His).</text>
</comment>
<comment type="catalytic activity">
    <reaction evidence="9 12">
        <text>cytidine(4) in tRNA(Pro) + S-adenosyl-L-methionine = 2'-O-methylcytidine(4) in tRNA(Pro) + S-adenosyl-L-homocysteine + H(+)</text>
        <dbReference type="Rhea" id="RHEA:32767"/>
        <dbReference type="Rhea" id="RHEA-COMP:10397"/>
        <dbReference type="Rhea" id="RHEA-COMP:10398"/>
        <dbReference type="ChEBI" id="CHEBI:15378"/>
        <dbReference type="ChEBI" id="CHEBI:57856"/>
        <dbReference type="ChEBI" id="CHEBI:59789"/>
        <dbReference type="ChEBI" id="CHEBI:74495"/>
        <dbReference type="ChEBI" id="CHEBI:82748"/>
        <dbReference type="EC" id="2.1.1.225"/>
    </reaction>
</comment>
<keyword evidence="2 12" id="KW-0489">Methyltransferase</keyword>
<comment type="caution">
    <text evidence="14">The sequence shown here is derived from an EMBL/GenBank/DDBJ whole genome shotgun (WGS) entry which is preliminary data.</text>
</comment>
<dbReference type="InterPro" id="IPR021721">
    <property type="entry name" value="Znf_CCCH-type_TRM13"/>
</dbReference>
<dbReference type="GO" id="GO:0008270">
    <property type="term" value="F:zinc ion binding"/>
    <property type="evidence" value="ECO:0007669"/>
    <property type="project" value="UniProtKB-KW"/>
</dbReference>
<evidence type="ECO:0000313" key="15">
    <source>
        <dbReference type="Proteomes" id="UP000292052"/>
    </source>
</evidence>
<dbReference type="GO" id="GO:0030488">
    <property type="term" value="P:tRNA methylation"/>
    <property type="evidence" value="ECO:0007669"/>
    <property type="project" value="InterPro"/>
</dbReference>
<dbReference type="EMBL" id="QDEB01034849">
    <property type="protein sequence ID" value="RZC39402.1"/>
    <property type="molecule type" value="Genomic_DNA"/>
</dbReference>
<sequence>MTGNGQDDASSHCNHFVMRKKRYCRMTVKPGDKFCGEHQPPSEAAADKTDGKVRIVCPLDPKHTCYAHNLKKHLKICNARPGEALPYIEKGVNSGGKDDADLDSYKLLSTFSTNEIMGVIQKINKIFEELLDGKVTRKLATHGVVEAEMAKPEYGDKTKKHLKQASAILGLLVEYDLIKPNICYVEFGAGRGHLSYWLAQAAEEASFLLVERSSPKHKRDNKLDKTDDKVQRIRADIADLILDKVEAISRSDFIVGVTKHLCGDATDLALRCLSNVSQQQTKVLGCIMTFCCHHRCRWASYTGKDFFEGVDLTKNDFDMMCGMTSWATCGTGFSREKNSESLQTKTEILNERDKEIGLNRDQKEEVGRRCKSILNWGRLQYLEKMGFQCFLHYYVDADVSLEN</sequence>
<dbReference type="Pfam" id="PF11722">
    <property type="entry name" value="zf-TRM13_CCCH"/>
    <property type="match status" value="1"/>
</dbReference>
<evidence type="ECO:0000313" key="14">
    <source>
        <dbReference type="EMBL" id="RZC39402.1"/>
    </source>
</evidence>
<evidence type="ECO:0000256" key="3">
    <source>
        <dbReference type="ARBA" id="ARBA00022679"/>
    </source>
</evidence>
<comment type="catalytic activity">
    <reaction evidence="11 12">
        <text>adenosine(4) in tRNA(His) + S-adenosyl-L-methionine = 2'-O-methyladenosine(4) in tRNA(His) + S-adenosyl-L-homocysteine + H(+)</text>
        <dbReference type="Rhea" id="RHEA:43196"/>
        <dbReference type="Rhea" id="RHEA-COMP:10401"/>
        <dbReference type="Rhea" id="RHEA-COMP:10402"/>
        <dbReference type="ChEBI" id="CHEBI:15378"/>
        <dbReference type="ChEBI" id="CHEBI:57856"/>
        <dbReference type="ChEBI" id="CHEBI:59789"/>
        <dbReference type="ChEBI" id="CHEBI:74411"/>
        <dbReference type="ChEBI" id="CHEBI:74477"/>
        <dbReference type="EC" id="2.1.1.225"/>
    </reaction>
</comment>
<keyword evidence="5 12" id="KW-0819">tRNA processing</keyword>
<comment type="catalytic activity">
    <reaction evidence="10 12">
        <text>cytidine(4) in tRNA(Gly)(GCC) + S-adenosyl-L-methionine = 2'-O-methylcytidine(4) in tRNA(Gly)(GCC) + S-adenosyl-L-homocysteine + H(+)</text>
        <dbReference type="Rhea" id="RHEA:43192"/>
        <dbReference type="Rhea" id="RHEA-COMP:10399"/>
        <dbReference type="Rhea" id="RHEA-COMP:10400"/>
        <dbReference type="ChEBI" id="CHEBI:15378"/>
        <dbReference type="ChEBI" id="CHEBI:57856"/>
        <dbReference type="ChEBI" id="CHEBI:59789"/>
        <dbReference type="ChEBI" id="CHEBI:74495"/>
        <dbReference type="ChEBI" id="CHEBI:82748"/>
        <dbReference type="EC" id="2.1.1.225"/>
    </reaction>
</comment>
<comment type="similarity">
    <text evidence="1 12">Belongs to the methyltransferase TRM13 family.</text>
</comment>
<dbReference type="PROSITE" id="PS51800">
    <property type="entry name" value="ZF_CHHC_U11_48K"/>
    <property type="match status" value="1"/>
</dbReference>
<dbReference type="SUPFAM" id="SSF53335">
    <property type="entry name" value="S-adenosyl-L-methionine-dependent methyltransferases"/>
    <property type="match status" value="1"/>
</dbReference>
<keyword evidence="4 12" id="KW-0949">S-adenosyl-L-methionine</keyword>
<evidence type="ECO:0000256" key="6">
    <source>
        <dbReference type="ARBA" id="ARBA00022723"/>
    </source>
</evidence>
<organism evidence="14 15">
    <name type="scientific">Asbolus verrucosus</name>
    <name type="common">Desert ironclad beetle</name>
    <dbReference type="NCBI Taxonomy" id="1661398"/>
    <lineage>
        <taxon>Eukaryota</taxon>
        <taxon>Metazoa</taxon>
        <taxon>Ecdysozoa</taxon>
        <taxon>Arthropoda</taxon>
        <taxon>Hexapoda</taxon>
        <taxon>Insecta</taxon>
        <taxon>Pterygota</taxon>
        <taxon>Neoptera</taxon>
        <taxon>Endopterygota</taxon>
        <taxon>Coleoptera</taxon>
        <taxon>Polyphaga</taxon>
        <taxon>Cucujiformia</taxon>
        <taxon>Tenebrionidae</taxon>
        <taxon>Pimeliinae</taxon>
        <taxon>Asbolus</taxon>
    </lineage>
</organism>
<gene>
    <name evidence="14" type="ORF">BDFB_003841</name>
</gene>
<dbReference type="GO" id="GO:0106050">
    <property type="term" value="F:tRNA 2'-O-methyltransferase activity"/>
    <property type="evidence" value="ECO:0007669"/>
    <property type="project" value="UniProtKB-UniRule"/>
</dbReference>
<evidence type="ECO:0000256" key="12">
    <source>
        <dbReference type="RuleBase" id="RU367103"/>
    </source>
</evidence>
<evidence type="ECO:0000259" key="13">
    <source>
        <dbReference type="PROSITE" id="PS51800"/>
    </source>
</evidence>
<evidence type="ECO:0000256" key="2">
    <source>
        <dbReference type="ARBA" id="ARBA00022603"/>
    </source>
</evidence>
<dbReference type="AlphaFoldDB" id="A0A482W2P3"/>
<keyword evidence="6 12" id="KW-0479">Metal-binding</keyword>
<proteinExistence type="inferred from homology"/>
<dbReference type="STRING" id="1661398.A0A482W2P3"/>
<keyword evidence="3 12" id="KW-0808">Transferase</keyword>
<feature type="non-terminal residue" evidence="14">
    <location>
        <position position="403"/>
    </location>
</feature>
<evidence type="ECO:0000256" key="11">
    <source>
        <dbReference type="ARBA" id="ARBA00049393"/>
    </source>
</evidence>
<dbReference type="InterPro" id="IPR022776">
    <property type="entry name" value="TRM13/UPF0224_CHHC_Znf_dom"/>
</dbReference>
<accession>A0A482W2P3</accession>
<evidence type="ECO:0000256" key="5">
    <source>
        <dbReference type="ARBA" id="ARBA00022694"/>
    </source>
</evidence>
<keyword evidence="7 12" id="KW-0863">Zinc-finger</keyword>
<evidence type="ECO:0000256" key="9">
    <source>
        <dbReference type="ARBA" id="ARBA00048165"/>
    </source>
</evidence>
<dbReference type="Proteomes" id="UP000292052">
    <property type="component" value="Unassembled WGS sequence"/>
</dbReference>